<keyword evidence="2" id="KW-1185">Reference proteome</keyword>
<organism evidence="1 2">
    <name type="scientific">Fervidicella metallireducens AeB</name>
    <dbReference type="NCBI Taxonomy" id="1403537"/>
    <lineage>
        <taxon>Bacteria</taxon>
        <taxon>Bacillati</taxon>
        <taxon>Bacillota</taxon>
        <taxon>Clostridia</taxon>
        <taxon>Eubacteriales</taxon>
        <taxon>Clostridiaceae</taxon>
        <taxon>Fervidicella</taxon>
    </lineage>
</organism>
<evidence type="ECO:0008006" key="3">
    <source>
        <dbReference type="Google" id="ProtNLM"/>
    </source>
</evidence>
<sequence>MEKGEVLVEKILLSLEENLMFDAAIHICRLLKLDNVLIDYYYFLKGESREVDLNKLDLNRRKKILYIKSQKEKTEMNNSLALISRSDIKENLNKGFIEFNKGNYKDAEKNFSDICNKCQGFEKVYSLTYMCICKYQMGEFVDSLRYINSALDITP</sequence>
<dbReference type="EMBL" id="AZQP01000007">
    <property type="protein sequence ID" value="EYE89247.1"/>
    <property type="molecule type" value="Genomic_DNA"/>
</dbReference>
<evidence type="ECO:0000313" key="2">
    <source>
        <dbReference type="Proteomes" id="UP000019681"/>
    </source>
</evidence>
<proteinExistence type="predicted"/>
<comment type="caution">
    <text evidence="1">The sequence shown here is derived from an EMBL/GenBank/DDBJ whole genome shotgun (WGS) entry which is preliminary data.</text>
</comment>
<gene>
    <name evidence="1" type="ORF">Q428_03625</name>
</gene>
<dbReference type="SUPFAM" id="SSF48452">
    <property type="entry name" value="TPR-like"/>
    <property type="match status" value="1"/>
</dbReference>
<dbReference type="Gene3D" id="1.25.40.10">
    <property type="entry name" value="Tetratricopeptide repeat domain"/>
    <property type="match status" value="1"/>
</dbReference>
<dbReference type="RefSeq" id="WP_035378242.1">
    <property type="nucleotide sequence ID" value="NZ_AZQP01000007.1"/>
</dbReference>
<dbReference type="Proteomes" id="UP000019681">
    <property type="component" value="Unassembled WGS sequence"/>
</dbReference>
<name>A0A017RX33_9CLOT</name>
<reference evidence="1 2" key="1">
    <citation type="journal article" date="2014" name="Genome Announc.">
        <title>Draft Genome Sequence of Fervidicella metallireducens Strain AeBT, an Iron-Reducing Thermoanaerobe from the Great Artesian Basin.</title>
        <authorList>
            <person name="Patel B.K."/>
        </authorList>
    </citation>
    <scope>NUCLEOTIDE SEQUENCE [LARGE SCALE GENOMIC DNA]</scope>
    <source>
        <strain evidence="1 2">AeB</strain>
    </source>
</reference>
<dbReference type="AlphaFoldDB" id="A0A017RX33"/>
<dbReference type="InterPro" id="IPR011990">
    <property type="entry name" value="TPR-like_helical_dom_sf"/>
</dbReference>
<accession>A0A017RX33</accession>
<evidence type="ECO:0000313" key="1">
    <source>
        <dbReference type="EMBL" id="EYE89247.1"/>
    </source>
</evidence>
<protein>
    <recommendedName>
        <fullName evidence="3">Tetratricopeptide repeat protein</fullName>
    </recommendedName>
</protein>